<name>A0AAV0X4Y8_9HEMI</name>
<keyword evidence="3" id="KW-1185">Reference proteome</keyword>
<dbReference type="AlphaFoldDB" id="A0AAV0X4Y8"/>
<evidence type="ECO:0000313" key="3">
    <source>
        <dbReference type="Proteomes" id="UP001160148"/>
    </source>
</evidence>
<keyword evidence="1" id="KW-0812">Transmembrane</keyword>
<keyword evidence="1" id="KW-1133">Transmembrane helix</keyword>
<evidence type="ECO:0000313" key="2">
    <source>
        <dbReference type="EMBL" id="CAI6363514.1"/>
    </source>
</evidence>
<organism evidence="2 3">
    <name type="scientific">Macrosiphum euphorbiae</name>
    <name type="common">potato aphid</name>
    <dbReference type="NCBI Taxonomy" id="13131"/>
    <lineage>
        <taxon>Eukaryota</taxon>
        <taxon>Metazoa</taxon>
        <taxon>Ecdysozoa</taxon>
        <taxon>Arthropoda</taxon>
        <taxon>Hexapoda</taxon>
        <taxon>Insecta</taxon>
        <taxon>Pterygota</taxon>
        <taxon>Neoptera</taxon>
        <taxon>Paraneoptera</taxon>
        <taxon>Hemiptera</taxon>
        <taxon>Sternorrhyncha</taxon>
        <taxon>Aphidomorpha</taxon>
        <taxon>Aphidoidea</taxon>
        <taxon>Aphididae</taxon>
        <taxon>Macrosiphini</taxon>
        <taxon>Macrosiphum</taxon>
    </lineage>
</organism>
<protein>
    <submittedName>
        <fullName evidence="2">Uncharacterized protein</fullName>
    </submittedName>
</protein>
<evidence type="ECO:0000256" key="1">
    <source>
        <dbReference type="SAM" id="Phobius"/>
    </source>
</evidence>
<feature type="transmembrane region" description="Helical" evidence="1">
    <location>
        <begin position="108"/>
        <end position="125"/>
    </location>
</feature>
<dbReference type="EMBL" id="CARXXK010000003">
    <property type="protein sequence ID" value="CAI6363514.1"/>
    <property type="molecule type" value="Genomic_DNA"/>
</dbReference>
<reference evidence="2 3" key="1">
    <citation type="submission" date="2023-01" db="EMBL/GenBank/DDBJ databases">
        <authorList>
            <person name="Whitehead M."/>
        </authorList>
    </citation>
    <scope>NUCLEOTIDE SEQUENCE [LARGE SCALE GENOMIC DNA]</scope>
</reference>
<comment type="caution">
    <text evidence="2">The sequence shown here is derived from an EMBL/GenBank/DDBJ whole genome shotgun (WGS) entry which is preliminary data.</text>
</comment>
<accession>A0AAV0X4Y8</accession>
<gene>
    <name evidence="2" type="ORF">MEUPH1_LOCUS18453</name>
</gene>
<proteinExistence type="predicted"/>
<dbReference type="Proteomes" id="UP001160148">
    <property type="component" value="Unassembled WGS sequence"/>
</dbReference>
<sequence>MGRTRKHSALGSYLQIAGVKWTVSGYLQIDDVRWTVSVYLRNLGVRWRPITREPTDEDIRINVNMSQIGGGGDDLTFGSAAILYSSVPPNCDSGFDFFRGSGGTRLKTILCIYFVIISILCYRVFSEPMDGLRPLRFDLSKIFE</sequence>
<keyword evidence="1" id="KW-0472">Membrane</keyword>